<gene>
    <name evidence="2" type="ORF">Sangu_2964300</name>
</gene>
<protein>
    <submittedName>
        <fullName evidence="2">Retrovirus-related Pol polyprotein from transposon</fullName>
    </submittedName>
</protein>
<dbReference type="InterPro" id="IPR043128">
    <property type="entry name" value="Rev_trsase/Diguanyl_cyclase"/>
</dbReference>
<dbReference type="Gene3D" id="3.30.70.270">
    <property type="match status" value="1"/>
</dbReference>
<dbReference type="InterPro" id="IPR041577">
    <property type="entry name" value="RT_RNaseH_2"/>
</dbReference>
<dbReference type="PANTHER" id="PTHR33064">
    <property type="entry name" value="POL PROTEIN"/>
    <property type="match status" value="1"/>
</dbReference>
<dbReference type="SUPFAM" id="SSF56672">
    <property type="entry name" value="DNA/RNA polymerases"/>
    <property type="match status" value="1"/>
</dbReference>
<proteinExistence type="predicted"/>
<dbReference type="InterPro" id="IPR051320">
    <property type="entry name" value="Viral_Replic_Matur_Polypro"/>
</dbReference>
<name>A0AAW2IIR8_9LAMI</name>
<evidence type="ECO:0000259" key="1">
    <source>
        <dbReference type="Pfam" id="PF17919"/>
    </source>
</evidence>
<dbReference type="AlphaFoldDB" id="A0AAW2IIR8"/>
<dbReference type="Pfam" id="PF17919">
    <property type="entry name" value="RT_RNaseH_2"/>
    <property type="match status" value="1"/>
</dbReference>
<dbReference type="EMBL" id="JACGWK010001838">
    <property type="protein sequence ID" value="KAL0282207.1"/>
    <property type="molecule type" value="Genomic_DNA"/>
</dbReference>
<reference evidence="2" key="1">
    <citation type="submission" date="2020-06" db="EMBL/GenBank/DDBJ databases">
        <authorList>
            <person name="Li T."/>
            <person name="Hu X."/>
            <person name="Zhang T."/>
            <person name="Song X."/>
            <person name="Zhang H."/>
            <person name="Dai N."/>
            <person name="Sheng W."/>
            <person name="Hou X."/>
            <person name="Wei L."/>
        </authorList>
    </citation>
    <scope>NUCLEOTIDE SEQUENCE</scope>
    <source>
        <strain evidence="2">G01</strain>
        <tissue evidence="2">Leaf</tissue>
    </source>
</reference>
<dbReference type="FunFam" id="3.30.70.270:FF:000020">
    <property type="entry name" value="Transposon Tf2-6 polyprotein-like Protein"/>
    <property type="match status" value="1"/>
</dbReference>
<dbReference type="PANTHER" id="PTHR33064:SF40">
    <property type="entry name" value="REVERSE TRANSCRIPTASE_RETROTRANSPOSON-DERIVED PROTEIN RNASE H-LIKE DOMAIN-CONTAINING PROTEIN"/>
    <property type="match status" value="1"/>
</dbReference>
<sequence length="156" mass="17736">MKVEYLGHIISWEGITTDPQKVECMLNWPDPINVKALREFLGLTGYYRKFIKGYGAINKPLTSLLEKDAFQWNAEAEETFNQLKEVMTTALVLTMPNFSQPFVVETDACGKRIGAVLIQGSKPIAYLRKALSTKNLGLSTYEKEFLTLLLVVTKWR</sequence>
<accession>A0AAW2IIR8</accession>
<evidence type="ECO:0000313" key="2">
    <source>
        <dbReference type="EMBL" id="KAL0282207.1"/>
    </source>
</evidence>
<dbReference type="InterPro" id="IPR043502">
    <property type="entry name" value="DNA/RNA_pol_sf"/>
</dbReference>
<reference evidence="2" key="2">
    <citation type="journal article" date="2024" name="Plant">
        <title>Genomic evolution and insights into agronomic trait innovations of Sesamum species.</title>
        <authorList>
            <person name="Miao H."/>
            <person name="Wang L."/>
            <person name="Qu L."/>
            <person name="Liu H."/>
            <person name="Sun Y."/>
            <person name="Le M."/>
            <person name="Wang Q."/>
            <person name="Wei S."/>
            <person name="Zheng Y."/>
            <person name="Lin W."/>
            <person name="Duan Y."/>
            <person name="Cao H."/>
            <person name="Xiong S."/>
            <person name="Wang X."/>
            <person name="Wei L."/>
            <person name="Li C."/>
            <person name="Ma Q."/>
            <person name="Ju M."/>
            <person name="Zhao R."/>
            <person name="Li G."/>
            <person name="Mu C."/>
            <person name="Tian Q."/>
            <person name="Mei H."/>
            <person name="Zhang T."/>
            <person name="Gao T."/>
            <person name="Zhang H."/>
        </authorList>
    </citation>
    <scope>NUCLEOTIDE SEQUENCE</scope>
    <source>
        <strain evidence="2">G01</strain>
    </source>
</reference>
<feature type="domain" description="Reverse transcriptase/retrotransposon-derived protein RNase H-like" evidence="1">
    <location>
        <begin position="72"/>
        <end position="156"/>
    </location>
</feature>
<organism evidence="2">
    <name type="scientific">Sesamum angustifolium</name>
    <dbReference type="NCBI Taxonomy" id="2727405"/>
    <lineage>
        <taxon>Eukaryota</taxon>
        <taxon>Viridiplantae</taxon>
        <taxon>Streptophyta</taxon>
        <taxon>Embryophyta</taxon>
        <taxon>Tracheophyta</taxon>
        <taxon>Spermatophyta</taxon>
        <taxon>Magnoliopsida</taxon>
        <taxon>eudicotyledons</taxon>
        <taxon>Gunneridae</taxon>
        <taxon>Pentapetalae</taxon>
        <taxon>asterids</taxon>
        <taxon>lamiids</taxon>
        <taxon>Lamiales</taxon>
        <taxon>Pedaliaceae</taxon>
        <taxon>Sesamum</taxon>
    </lineage>
</organism>
<comment type="caution">
    <text evidence="2">The sequence shown here is derived from an EMBL/GenBank/DDBJ whole genome shotgun (WGS) entry which is preliminary data.</text>
</comment>